<dbReference type="InterPro" id="IPR011047">
    <property type="entry name" value="Quinoprotein_ADH-like_sf"/>
</dbReference>
<evidence type="ECO:0000313" key="6">
    <source>
        <dbReference type="EMBL" id="GGN21894.1"/>
    </source>
</evidence>
<keyword evidence="2" id="KW-0812">Transmembrane</keyword>
<dbReference type="OrthoDB" id="221432at2157"/>
<dbReference type="Gene3D" id="2.130.10.10">
    <property type="entry name" value="YVTN repeat-like/Quinoprotein amine dehydrogenase"/>
    <property type="match status" value="1"/>
</dbReference>
<evidence type="ECO:0000256" key="2">
    <source>
        <dbReference type="ARBA" id="ARBA00022692"/>
    </source>
</evidence>
<dbReference type="AlphaFoldDB" id="A0A830GDT4"/>
<protein>
    <recommendedName>
        <fullName evidence="5">Pyrrolo-quinoline quinone repeat domain-containing protein</fullName>
    </recommendedName>
</protein>
<feature type="domain" description="Pyrrolo-quinoline quinone repeat" evidence="5">
    <location>
        <begin position="252"/>
        <end position="396"/>
    </location>
</feature>
<dbReference type="InterPro" id="IPR045232">
    <property type="entry name" value="FAM234"/>
</dbReference>
<reference evidence="6 7" key="1">
    <citation type="journal article" date="2019" name="Int. J. Syst. Evol. Microbiol.">
        <title>The Global Catalogue of Microorganisms (GCM) 10K type strain sequencing project: providing services to taxonomists for standard genome sequencing and annotation.</title>
        <authorList>
            <consortium name="The Broad Institute Genomics Platform"/>
            <consortium name="The Broad Institute Genome Sequencing Center for Infectious Disease"/>
            <person name="Wu L."/>
            <person name="Ma J."/>
        </authorList>
    </citation>
    <scope>NUCLEOTIDE SEQUENCE [LARGE SCALE GENOMIC DNA]</scope>
    <source>
        <strain evidence="6 7">JCM 16331</strain>
    </source>
</reference>
<dbReference type="Pfam" id="PF13360">
    <property type="entry name" value="PQQ_2"/>
    <property type="match status" value="2"/>
</dbReference>
<dbReference type="InterPro" id="IPR015943">
    <property type="entry name" value="WD40/YVTN_repeat-like_dom_sf"/>
</dbReference>
<evidence type="ECO:0000256" key="1">
    <source>
        <dbReference type="ARBA" id="ARBA00004167"/>
    </source>
</evidence>
<accession>A0A830GDT4</accession>
<comment type="caution">
    <text evidence="6">The sequence shown here is derived from an EMBL/GenBank/DDBJ whole genome shotgun (WGS) entry which is preliminary data.</text>
</comment>
<dbReference type="SMART" id="SM00564">
    <property type="entry name" value="PQQ"/>
    <property type="match status" value="6"/>
</dbReference>
<dbReference type="Gene3D" id="2.40.128.630">
    <property type="match status" value="1"/>
</dbReference>
<organism evidence="6 7">
    <name type="scientific">Halarchaeum nitratireducens</name>
    <dbReference type="NCBI Taxonomy" id="489913"/>
    <lineage>
        <taxon>Archaea</taxon>
        <taxon>Methanobacteriati</taxon>
        <taxon>Methanobacteriota</taxon>
        <taxon>Stenosarchaea group</taxon>
        <taxon>Halobacteria</taxon>
        <taxon>Halobacteriales</taxon>
        <taxon>Halobacteriaceae</taxon>
    </lineage>
</organism>
<evidence type="ECO:0000259" key="5">
    <source>
        <dbReference type="Pfam" id="PF13360"/>
    </source>
</evidence>
<evidence type="ECO:0000313" key="7">
    <source>
        <dbReference type="Proteomes" id="UP000608850"/>
    </source>
</evidence>
<dbReference type="RefSeq" id="WP_188879247.1">
    <property type="nucleotide sequence ID" value="NZ_BMOQ01000006.1"/>
</dbReference>
<dbReference type="PANTHER" id="PTHR21419">
    <property type="match status" value="1"/>
</dbReference>
<name>A0A830GDT4_9EURY</name>
<keyword evidence="4" id="KW-0472">Membrane</keyword>
<keyword evidence="7" id="KW-1185">Reference proteome</keyword>
<proteinExistence type="predicted"/>
<keyword evidence="3" id="KW-1133">Transmembrane helix</keyword>
<dbReference type="Proteomes" id="UP000608850">
    <property type="component" value="Unassembled WGS sequence"/>
</dbReference>
<dbReference type="PANTHER" id="PTHR21419:SF23">
    <property type="entry name" value="PROTEIN DEFECTIVE IN EXINE FORMATION 1"/>
    <property type="match status" value="1"/>
</dbReference>
<dbReference type="EMBL" id="BMOQ01000006">
    <property type="protein sequence ID" value="GGN21894.1"/>
    <property type="molecule type" value="Genomic_DNA"/>
</dbReference>
<feature type="domain" description="Pyrrolo-quinoline quinone repeat" evidence="5">
    <location>
        <begin position="78"/>
        <end position="229"/>
    </location>
</feature>
<dbReference type="GO" id="GO:0016020">
    <property type="term" value="C:membrane"/>
    <property type="evidence" value="ECO:0007669"/>
    <property type="project" value="UniProtKB-SubCell"/>
</dbReference>
<sequence length="402" mass="41942">MRTRTAVAAVVVLLALGGVVGVGLFTGSSGGLSVDWVSDTPRSNQVNHHPVTAAAADDRVDVVAPVSSVAGEDARCAVTMLNASGGIRWQRAIDPDRCAIHGIGDPVVADATGDGRADVLVPTTEERLYVYDADTGETQWTQNLTSFGYAGPVVLTEPRRLVVQPDFRGSVFATTANGSVAWRYDIDETVLATPKRIDVPSVSGPTIAVGSNENLTVFDATGRVVWQRPTRGTWLAAGRLDGQSVVVASGGSTITAFDADGARRWQRTNWTRPSLGHVEDGDGDGTPEVYVGGGGDVVAALNVSTGATEWRTTLSTDADVLPPPVAGDVDGDGASEIVAVTNGGTVYVLSPRTGDVQASYSRDVAVWAEPTLFDIDGDGRDEILVMYGDGRVVALSDDTDTS</sequence>
<comment type="subcellular location">
    <subcellularLocation>
        <location evidence="1">Membrane</location>
        <topology evidence="1">Single-pass membrane protein</topology>
    </subcellularLocation>
</comment>
<dbReference type="InterPro" id="IPR002372">
    <property type="entry name" value="PQQ_rpt_dom"/>
</dbReference>
<dbReference type="InterPro" id="IPR018391">
    <property type="entry name" value="PQQ_b-propeller_rpt"/>
</dbReference>
<gene>
    <name evidence="6" type="ORF">GCM10009021_24110</name>
</gene>
<evidence type="ECO:0000256" key="3">
    <source>
        <dbReference type="ARBA" id="ARBA00022989"/>
    </source>
</evidence>
<dbReference type="SUPFAM" id="SSF50998">
    <property type="entry name" value="Quinoprotein alcohol dehydrogenase-like"/>
    <property type="match status" value="1"/>
</dbReference>
<evidence type="ECO:0000256" key="4">
    <source>
        <dbReference type="ARBA" id="ARBA00023136"/>
    </source>
</evidence>